<evidence type="ECO:0000313" key="4">
    <source>
        <dbReference type="EMBL" id="THV42201.1"/>
    </source>
</evidence>
<feature type="domain" description="Helicase C-terminal" evidence="3">
    <location>
        <begin position="750"/>
        <end position="904"/>
    </location>
</feature>
<dbReference type="PANTHER" id="PTHR10799">
    <property type="entry name" value="SNF2/RAD54 HELICASE FAMILY"/>
    <property type="match status" value="1"/>
</dbReference>
<dbReference type="GO" id="GO:0005524">
    <property type="term" value="F:ATP binding"/>
    <property type="evidence" value="ECO:0007669"/>
    <property type="project" value="InterPro"/>
</dbReference>
<feature type="domain" description="Helicase ATP-binding" evidence="2">
    <location>
        <begin position="467"/>
        <end position="625"/>
    </location>
</feature>
<name>A0A4S8QEV0_9ACTN</name>
<keyword evidence="4" id="KW-0547">Nucleotide-binding</keyword>
<evidence type="ECO:0000313" key="5">
    <source>
        <dbReference type="Proteomes" id="UP000308760"/>
    </source>
</evidence>
<dbReference type="PROSITE" id="PS51192">
    <property type="entry name" value="HELICASE_ATP_BIND_1"/>
    <property type="match status" value="1"/>
</dbReference>
<dbReference type="InterPro" id="IPR001650">
    <property type="entry name" value="Helicase_C-like"/>
</dbReference>
<gene>
    <name evidence="4" type="ORF">FAB82_07835</name>
</gene>
<dbReference type="SMART" id="SM00487">
    <property type="entry name" value="DEXDc"/>
    <property type="match status" value="1"/>
</dbReference>
<dbReference type="GO" id="GO:0016787">
    <property type="term" value="F:hydrolase activity"/>
    <property type="evidence" value="ECO:0007669"/>
    <property type="project" value="UniProtKB-KW"/>
</dbReference>
<keyword evidence="5" id="KW-1185">Reference proteome</keyword>
<dbReference type="Pfam" id="PF00176">
    <property type="entry name" value="SNF2-rel_dom"/>
    <property type="match status" value="1"/>
</dbReference>
<accession>A0A4S8QEV0</accession>
<keyword evidence="1" id="KW-0378">Hydrolase</keyword>
<dbReference type="InterPro" id="IPR049730">
    <property type="entry name" value="SNF2/RAD54-like_C"/>
</dbReference>
<dbReference type="PROSITE" id="PS51194">
    <property type="entry name" value="HELICASE_CTER"/>
    <property type="match status" value="1"/>
</dbReference>
<dbReference type="Pfam" id="PF00271">
    <property type="entry name" value="Helicase_C"/>
    <property type="match status" value="1"/>
</dbReference>
<sequence>MLQRGAAVTIEASPSDCEVVFRPSDPPRGGLVAFYRPDGGPLPDGTGDRGEIDVVADAAGTVRTFPAMLLRPERAAESLVRLAGGTDSARAWGLASRKALECVAAGRLLPGLDAAGGDAWRIGPLDGRDADYLRDLAAAMPPSAYAIPVESGTGIRMPDPYRLLRAFLDAVADAWPRSAAARPTTGHDAFAVNEPTKLPAFARTAAELARGRDEGWGPALAVSLEPDGRATGLARLFDRADPSRLVEPAEAGIGDAELRQAFQGVARRINWGPIRTLGRSLGLSVPLEAHDLGVLLDGVEDDLRDLGVEVRWSTRVDRSLVASLRIESAASGEQGPALFSLDGLLDFKWQAACADRDLTEAELDRIADAAGPAVRLDDRWVLVDEALRERLRRRLARPAPLEGLRAALTGSTTVGDAAVPVSVTGSLADLRDRLTDPEHPGNWPVPQPAALRGVLRDYQLRGLNWLRTLASMGLGSCLADDMGLGKTITLIALHLHRQCDGATSGPTLVVCPASLLANWAAEIARFSPDSAVRRFHGPGRDLDNVGKDEFVLTTYATMRRDAEALAGIEWSLVCADEAQHAKNPAAETAKALRAIRSGARVALTGTPVENNLTDLWAILDWTTPGLLGNLSAFRDTYGRSVERGDPEAAARLAAILRPFMLRRLKTDPGIAPELPAKTITDHPVSLTREQTALYRRVVKDTMTAIREAAGIERRGLVLKLLTELKQICNHPAQYRKETDPGKGKSAKFELLDELLDITAAEGAATLVFTQYAQMGHLLSTHLSRRGIEAEFLYGGTPVGRREAMVERFQAGEMPVMLLSLKAAGVGLNLTRASHVVHFDRWWNPAAEDQATDRAYRIGQTQAVQVHRLVCEGTLEERVAALLGSKRALAETVVGSGESALTELSDAQLHELVRLEETR</sequence>
<dbReference type="SMART" id="SM00490">
    <property type="entry name" value="HELICc"/>
    <property type="match status" value="1"/>
</dbReference>
<keyword evidence="4" id="KW-0067">ATP-binding</keyword>
<comment type="caution">
    <text evidence="4">The sequence shown here is derived from an EMBL/GenBank/DDBJ whole genome shotgun (WGS) entry which is preliminary data.</text>
</comment>
<dbReference type="InterPro" id="IPR014001">
    <property type="entry name" value="Helicase_ATP-bd"/>
</dbReference>
<dbReference type="InterPro" id="IPR038718">
    <property type="entry name" value="SNF2-like_sf"/>
</dbReference>
<dbReference type="Gene3D" id="3.40.50.300">
    <property type="entry name" value="P-loop containing nucleotide triphosphate hydrolases"/>
    <property type="match status" value="1"/>
</dbReference>
<evidence type="ECO:0000256" key="1">
    <source>
        <dbReference type="ARBA" id="ARBA00022801"/>
    </source>
</evidence>
<dbReference type="GO" id="GO:0004386">
    <property type="term" value="F:helicase activity"/>
    <property type="evidence" value="ECO:0007669"/>
    <property type="project" value="UniProtKB-KW"/>
</dbReference>
<protein>
    <submittedName>
        <fullName evidence="4">ATP-dependent helicase</fullName>
    </submittedName>
</protein>
<dbReference type="FunFam" id="3.40.50.10810:FF:000031">
    <property type="entry name" value="Helicase, SNF2/RAD54 family"/>
    <property type="match status" value="1"/>
</dbReference>
<organism evidence="4 5">
    <name type="scientific">Glycomyces buryatensis</name>
    <dbReference type="NCBI Taxonomy" id="2570927"/>
    <lineage>
        <taxon>Bacteria</taxon>
        <taxon>Bacillati</taxon>
        <taxon>Actinomycetota</taxon>
        <taxon>Actinomycetes</taxon>
        <taxon>Glycomycetales</taxon>
        <taxon>Glycomycetaceae</taxon>
        <taxon>Glycomyces</taxon>
    </lineage>
</organism>
<dbReference type="AlphaFoldDB" id="A0A4S8QEV0"/>
<dbReference type="Pfam" id="PF12419">
    <property type="entry name" value="DUF3670"/>
    <property type="match status" value="1"/>
</dbReference>
<keyword evidence="4" id="KW-0347">Helicase</keyword>
<reference evidence="4 5" key="2">
    <citation type="submission" date="2019-05" db="EMBL/GenBank/DDBJ databases">
        <title>Glycomyces buryatensis sp. nov.</title>
        <authorList>
            <person name="Nikitina E."/>
        </authorList>
    </citation>
    <scope>NUCLEOTIDE SEQUENCE [LARGE SCALE GENOMIC DNA]</scope>
    <source>
        <strain evidence="4 5">18</strain>
    </source>
</reference>
<dbReference type="Proteomes" id="UP000308760">
    <property type="component" value="Unassembled WGS sequence"/>
</dbReference>
<proteinExistence type="predicted"/>
<dbReference type="CDD" id="cd18793">
    <property type="entry name" value="SF2_C_SNF"/>
    <property type="match status" value="1"/>
</dbReference>
<dbReference type="FunFam" id="3.40.50.300:FF:000533">
    <property type="entry name" value="Helicase, Snf2 family"/>
    <property type="match status" value="1"/>
</dbReference>
<evidence type="ECO:0000259" key="2">
    <source>
        <dbReference type="PROSITE" id="PS51192"/>
    </source>
</evidence>
<dbReference type="InterPro" id="IPR027417">
    <property type="entry name" value="P-loop_NTPase"/>
</dbReference>
<dbReference type="SUPFAM" id="SSF52540">
    <property type="entry name" value="P-loop containing nucleoside triphosphate hydrolases"/>
    <property type="match status" value="2"/>
</dbReference>
<dbReference type="InterPro" id="IPR022138">
    <property type="entry name" value="DUF3670"/>
</dbReference>
<dbReference type="EMBL" id="STGY01000029">
    <property type="protein sequence ID" value="THV42201.1"/>
    <property type="molecule type" value="Genomic_DNA"/>
</dbReference>
<reference evidence="5" key="1">
    <citation type="submission" date="2019-04" db="EMBL/GenBank/DDBJ databases">
        <title>Nocardioides xinjiangensis sp. nov.</title>
        <authorList>
            <person name="Liu S."/>
        </authorList>
    </citation>
    <scope>NUCLEOTIDE SEQUENCE [LARGE SCALE GENOMIC DNA]</scope>
    <source>
        <strain evidence="5">18</strain>
    </source>
</reference>
<evidence type="ECO:0000259" key="3">
    <source>
        <dbReference type="PROSITE" id="PS51194"/>
    </source>
</evidence>
<dbReference type="Gene3D" id="3.40.50.10810">
    <property type="entry name" value="Tandem AAA-ATPase domain"/>
    <property type="match status" value="1"/>
</dbReference>
<dbReference type="InterPro" id="IPR000330">
    <property type="entry name" value="SNF2_N"/>
</dbReference>
<dbReference type="OrthoDB" id="9760715at2"/>